<proteinExistence type="predicted"/>
<dbReference type="Pfam" id="PF01363">
    <property type="entry name" value="FYVE"/>
    <property type="match status" value="1"/>
</dbReference>
<dbReference type="Pfam" id="PF25569">
    <property type="entry name" value="TPR_ZFYVE26"/>
    <property type="match status" value="1"/>
</dbReference>
<dbReference type="InterPro" id="IPR011011">
    <property type="entry name" value="Znf_FYVE_PHD"/>
</dbReference>
<dbReference type="GO" id="GO:0032266">
    <property type="term" value="F:phosphatidylinositol-3-phosphate binding"/>
    <property type="evidence" value="ECO:0007669"/>
    <property type="project" value="InterPro"/>
</dbReference>
<dbReference type="SUPFAM" id="SSF57903">
    <property type="entry name" value="FYVE/PHD zinc finger"/>
    <property type="match status" value="1"/>
</dbReference>
<evidence type="ECO:0000313" key="8">
    <source>
        <dbReference type="Proteomes" id="UP001153712"/>
    </source>
</evidence>
<evidence type="ECO:0000259" key="6">
    <source>
        <dbReference type="PROSITE" id="PS50178"/>
    </source>
</evidence>
<dbReference type="PROSITE" id="PS50178">
    <property type="entry name" value="ZF_FYVE"/>
    <property type="match status" value="1"/>
</dbReference>
<dbReference type="GO" id="GO:0005765">
    <property type="term" value="C:lysosomal membrane"/>
    <property type="evidence" value="ECO:0007669"/>
    <property type="project" value="TreeGrafter"/>
</dbReference>
<sequence length="2032" mass="235422">MLSVLVLFTILRFKIMEELLKLIEKLSRRENDYNKLVNLFYKKVGEFKQIDKNESGYLSEYILPKINDLCNKEILQKDILYLSLIGCQNFELLQRFIKYHENSIDIHLEKPTTLYDYCVCKKDHWFNKFISKKTLSITDQNILSKICILRLIHLTNTNDLNLNLLKILLSEIDHYNVQTFWTNYIKLMKFFDKFIDYCEANLSNTNVRDIFNHFRENCILHAFSNYFKFKTANLNEILEFIKEEEELFKTPNNQSVQFEAFMIVGNLFRCITKTPNLNIDDTVKTIKQRLLNIDQLSMQLLLLEDIFTAIFAESRYVHVKMEENALICEEKEVRLILYLVKDVLEEIKLKYTPAKDSAEHIRLSRLNKVVADATWRMELIRSVKENSKCEKFLLKYMLSSPESLIQMCLKRNDFERACQVIQIFGLEDPYLANEIKFNENLVNLRENLKKTCRYKSLKQSNPNMSFSAVEMSLNKPIEQFFKSNCSVNADIERRIEALSGKFDFFKHFVGANEAFMNMFDLAVTLPQNFENSEIMLELACENNALDCNVDSNYARFSKKLIDMYREIGKEKDLGLGEMLTSPDYIVDLVKHRKQEDFYNTLSAYYNEVIDDLQLIESGVLNSKHPSHKSILKINKLLVDYADENVKYLQKLYNYLKAFSRVLYIEKNTSDIVSNGKNTSYFDLLKINRSELMGKLLFERNLDPSEFEKYFGKLKLDYLYHVIGNCFPTINLHIQEHVTKEELYPENNLYIPTKAIITYIQKRNWLLAYILNKMYNVEGVKIDINENRVRAFHNYLLLPKNVLMQQLYNNNAILTALQNEISAQKMSEFINERVMRHESMTASHCSHNSNDSLETGEELQEDMLRSINWKDVFELVRSVPEDQAKKNRVFSGMADTVLVSLIQDGLEPECHRYALFVNHRDTRINVILDQMRHWCGEACLDVIRSEVSRFDGMQDGKLVELKMWLLHITLCEKLKAILDVSTWYTAYKMAENTKDLVIDKLLQTDDIHLLLDFIDLHTPSEALLEKINENYVVKVFQNTTNFTSIKQLFDALPFNHSIKLCYNLIKLLKQLHHLRFVVDYLMNNVNNDALKNVEISIKMLSAFAQTEQEQLLCLLYEPLNIIEILIMNTKIEKLAAVLGVLKSEVSHTEFNEEIISVEKIDEILRRYAEKSLDFRVITQPNPRLLRTPEHKLMQSLDSLSIGLGGRNFLMPDEVPLKGDWVSNNEVIECMCCQKTVFSMFNRRHHCRRCGRVVCYNCSLQRMLVPSYGDILVRVCSDCYGQTMGENESSDCNDSISTKSIDYDYWLLTDDPEHNEIVREEFSYEHAPSVSLCLSLMKFHSKTIAYPKFLLDQCNVMLKLLQPSQEPIQEIDYLLVIKMLRSLTMAAKMSSIECALHYGTSLADRILSQVDLLNLLAERGCLSLLPIAGTYSSQGPYIDASVLRRLSDRLLEREQWNLALEVSTKAGLDNTGVFAVWGKSCLRAGNLQMAREKFQRCFEKTSHFDNLSDYSVSFDSIELTKSRKLSRSSTFSSISETKPTKNPPLLNEIIHILESNTRAIDPELIVTEESDKPSGQPDSAICILNKLRNLKSISSKNYYQPIRCDSKSYSSRPPIHEVFYSECVYYLNRYGSHLGLLEFYVKHGDINLALNYIVDNKLGTDVFIEIYMKCLKDGIIGILQENIALIDSTLDVWKDYLRHICRHLEKHNMLHSLYQLQQFMGDSIRAAMTCIRFYQDNALNFQDLRNNVQYLHKAEEHLNHGVEQEQWVDVATVRRLSTESKTSFEQKAIINPSIVMTINTKDIKKHINTIWRQNELAEFLAQCEENGMKPMQVFIEMKQPNGDSSKKPADNKPAIPTLFGSTLEKIRLAVLAIVCGPDVDDGFPIAVRIVEDFAIKPIKVFCEAGKQLAREERYSGIAQLVNCIKQTGTKDASVADMCDEMLTLAVATFTKANVSGTKVEDLIKLISDKATKISAYIEAKQLKTAYFLAVKYKRMSDIRRILRESELLNQPSIKALCQKVLQSHSHTPTHAPKD</sequence>
<keyword evidence="2" id="KW-0479">Metal-binding</keyword>
<keyword evidence="3 5" id="KW-0863">Zinc-finger</keyword>
<dbReference type="InterPro" id="IPR017455">
    <property type="entry name" value="Znf_FYVE-rel"/>
</dbReference>
<gene>
    <name evidence="7" type="ORF">PHYEVI_LOCUS9700</name>
</gene>
<dbReference type="InterPro" id="IPR000306">
    <property type="entry name" value="Znf_FYVE"/>
</dbReference>
<dbReference type="EMBL" id="OU900099">
    <property type="protein sequence ID" value="CAG9863410.1"/>
    <property type="molecule type" value="Genomic_DNA"/>
</dbReference>
<evidence type="ECO:0000256" key="1">
    <source>
        <dbReference type="ARBA" id="ARBA00022553"/>
    </source>
</evidence>
<dbReference type="GO" id="GO:0000724">
    <property type="term" value="P:double-strand break repair via homologous recombination"/>
    <property type="evidence" value="ECO:0007669"/>
    <property type="project" value="InterPro"/>
</dbReference>
<dbReference type="SMART" id="SM00064">
    <property type="entry name" value="FYVE"/>
    <property type="match status" value="1"/>
</dbReference>
<dbReference type="InterPro" id="IPR013083">
    <property type="entry name" value="Znf_RING/FYVE/PHD"/>
</dbReference>
<dbReference type="InterPro" id="IPR028730">
    <property type="entry name" value="ZFYVE26"/>
</dbReference>
<evidence type="ECO:0000256" key="2">
    <source>
        <dbReference type="ARBA" id="ARBA00022723"/>
    </source>
</evidence>
<accession>A0A9N9TW23</accession>
<dbReference type="GO" id="GO:0008270">
    <property type="term" value="F:zinc ion binding"/>
    <property type="evidence" value="ECO:0007669"/>
    <property type="project" value="UniProtKB-KW"/>
</dbReference>
<evidence type="ECO:0000256" key="5">
    <source>
        <dbReference type="PROSITE-ProRule" id="PRU00091"/>
    </source>
</evidence>
<dbReference type="PANTHER" id="PTHR46591:SF1">
    <property type="entry name" value="ZINC FINGER FYVE DOMAIN-CONTAINING PROTEIN 26"/>
    <property type="match status" value="1"/>
</dbReference>
<keyword evidence="8" id="KW-1185">Reference proteome</keyword>
<keyword evidence="4" id="KW-0862">Zinc</keyword>
<dbReference type="GO" id="GO:0032465">
    <property type="term" value="P:regulation of cytokinesis"/>
    <property type="evidence" value="ECO:0007669"/>
    <property type="project" value="TreeGrafter"/>
</dbReference>
<evidence type="ECO:0000256" key="3">
    <source>
        <dbReference type="ARBA" id="ARBA00022771"/>
    </source>
</evidence>
<name>A0A9N9TW23_PHYSR</name>
<dbReference type="OrthoDB" id="1936617at2759"/>
<evidence type="ECO:0000313" key="7">
    <source>
        <dbReference type="EMBL" id="CAG9863410.1"/>
    </source>
</evidence>
<dbReference type="PANTHER" id="PTHR46591">
    <property type="entry name" value="ZINC FINGER FYVE DOMAIN-CONTAINING PROTEIN 26"/>
    <property type="match status" value="1"/>
</dbReference>
<reference evidence="7" key="1">
    <citation type="submission" date="2022-01" db="EMBL/GenBank/DDBJ databases">
        <authorList>
            <person name="King R."/>
        </authorList>
    </citation>
    <scope>NUCLEOTIDE SEQUENCE</scope>
</reference>
<dbReference type="GO" id="GO:0005813">
    <property type="term" value="C:centrosome"/>
    <property type="evidence" value="ECO:0007669"/>
    <property type="project" value="TreeGrafter"/>
</dbReference>
<protein>
    <recommendedName>
        <fullName evidence="6">FYVE-type domain-containing protein</fullName>
    </recommendedName>
</protein>
<dbReference type="InterPro" id="IPR057946">
    <property type="entry name" value="TPR_ZFYVE26"/>
</dbReference>
<dbReference type="Proteomes" id="UP001153712">
    <property type="component" value="Chromosome 6"/>
</dbReference>
<dbReference type="Gene3D" id="3.30.40.10">
    <property type="entry name" value="Zinc/RING finger domain, C3HC4 (zinc finger)"/>
    <property type="match status" value="1"/>
</dbReference>
<keyword evidence="1" id="KW-0597">Phosphoprotein</keyword>
<organism evidence="7 8">
    <name type="scientific">Phyllotreta striolata</name>
    <name type="common">Striped flea beetle</name>
    <name type="synonym">Crioceris striolata</name>
    <dbReference type="NCBI Taxonomy" id="444603"/>
    <lineage>
        <taxon>Eukaryota</taxon>
        <taxon>Metazoa</taxon>
        <taxon>Ecdysozoa</taxon>
        <taxon>Arthropoda</taxon>
        <taxon>Hexapoda</taxon>
        <taxon>Insecta</taxon>
        <taxon>Pterygota</taxon>
        <taxon>Neoptera</taxon>
        <taxon>Endopterygota</taxon>
        <taxon>Coleoptera</taxon>
        <taxon>Polyphaga</taxon>
        <taxon>Cucujiformia</taxon>
        <taxon>Chrysomeloidea</taxon>
        <taxon>Chrysomelidae</taxon>
        <taxon>Galerucinae</taxon>
        <taxon>Alticini</taxon>
        <taxon>Phyllotreta</taxon>
    </lineage>
</organism>
<dbReference type="GO" id="GO:0030496">
    <property type="term" value="C:midbody"/>
    <property type="evidence" value="ECO:0007669"/>
    <property type="project" value="TreeGrafter"/>
</dbReference>
<feature type="domain" description="FYVE-type" evidence="6">
    <location>
        <begin position="1222"/>
        <end position="1282"/>
    </location>
</feature>
<dbReference type="GO" id="GO:0000281">
    <property type="term" value="P:mitotic cytokinesis"/>
    <property type="evidence" value="ECO:0007669"/>
    <property type="project" value="InterPro"/>
</dbReference>
<evidence type="ECO:0000256" key="4">
    <source>
        <dbReference type="ARBA" id="ARBA00022833"/>
    </source>
</evidence>